<reference evidence="10" key="1">
    <citation type="submission" date="2016-11" db="EMBL/GenBank/DDBJ databases">
        <authorList>
            <person name="Varghese N."/>
            <person name="Submissions S."/>
        </authorList>
    </citation>
    <scope>NUCLEOTIDE SEQUENCE [LARGE SCALE GENOMIC DNA]</scope>
    <source>
        <strain evidence="10">DSM 22212</strain>
    </source>
</reference>
<dbReference type="Pfam" id="PF01119">
    <property type="entry name" value="DNA_mis_repair"/>
    <property type="match status" value="1"/>
</dbReference>
<dbReference type="PROSITE" id="PS00058">
    <property type="entry name" value="DNA_MISMATCH_REPAIR_1"/>
    <property type="match status" value="1"/>
</dbReference>
<dbReference type="FunFam" id="3.30.565.10:FF:000003">
    <property type="entry name" value="DNA mismatch repair endonuclease MutL"/>
    <property type="match status" value="1"/>
</dbReference>
<dbReference type="InterPro" id="IPR002099">
    <property type="entry name" value="MutL/Mlh/PMS"/>
</dbReference>
<dbReference type="Gene3D" id="3.30.1540.20">
    <property type="entry name" value="MutL, C-terminal domain, dimerisation subdomain"/>
    <property type="match status" value="1"/>
</dbReference>
<sequence>MTPETEATDSLIRIMPESLANKIAAGEVVQRPASVVKELVENALDAGARQITVILKDAGKTLVQVIDDGCGMSPADARLCFQRHATSKIRTIEDLERIRTLGFRGEALASIAAVARVELKTKRAHDEAGYRVQIEGGRLIAAEPCATANGTSVAVRNLFYNVPARRNFLKTPATEFKHIVETFQVLALSHPEVGFTLMHDDVEIYRLVPETDPSPAERLRRRIGTLFGPEYALQTIPVEETTSYLSVRGFLGRPELHRKSRGEQFFFVNRRYVRHRYLEHAVTSSYEQLIPEGTHPFFVLFLELDPRHVDVNVHPTKAEVKFDDERGIYGVLRAIVRRALSMADLIPQLTAAPPASVPATTDAATERPNRRVDLPGATPLRIAPGEISRRLYAVEPAEVEPAPQPTVLPSSVRPETDEEAPEHDTLIWQVHERYILTQIRSGLLLIDQNAAHERILYERALRNLESGFGLSQQLLFPQTLEFSPADFALIEELLPELRALGFDLELFSGRTVVVRGVPDDIRPGDERTMLEDLLAQYKANLPLRLSSRENLARSMARRNAIRPGTRLTEKQMRTLIDQLFLCETPYVSPTGRPTMIRLTLEELDRRFGRA</sequence>
<organism evidence="9 10">
    <name type="scientific">Rhodothermus profundi</name>
    <dbReference type="NCBI Taxonomy" id="633813"/>
    <lineage>
        <taxon>Bacteria</taxon>
        <taxon>Pseudomonadati</taxon>
        <taxon>Rhodothermota</taxon>
        <taxon>Rhodothermia</taxon>
        <taxon>Rhodothermales</taxon>
        <taxon>Rhodothermaceae</taxon>
        <taxon>Rhodothermus</taxon>
    </lineage>
</organism>
<dbReference type="GO" id="GO:0006298">
    <property type="term" value="P:mismatch repair"/>
    <property type="evidence" value="ECO:0007669"/>
    <property type="project" value="UniProtKB-UniRule"/>
</dbReference>
<feature type="domain" description="DNA mismatch repair protein S5" evidence="8">
    <location>
        <begin position="223"/>
        <end position="341"/>
    </location>
</feature>
<dbReference type="Pfam" id="PF13589">
    <property type="entry name" value="HATPase_c_3"/>
    <property type="match status" value="1"/>
</dbReference>
<dbReference type="InterPro" id="IPR014790">
    <property type="entry name" value="MutL_C"/>
</dbReference>
<dbReference type="PANTHER" id="PTHR10073">
    <property type="entry name" value="DNA MISMATCH REPAIR PROTEIN MLH, PMS, MUTL"/>
    <property type="match status" value="1"/>
</dbReference>
<dbReference type="PANTHER" id="PTHR10073:SF12">
    <property type="entry name" value="DNA MISMATCH REPAIR PROTEIN MLH1"/>
    <property type="match status" value="1"/>
</dbReference>
<accession>A0A1M6WM10</accession>
<dbReference type="Gene3D" id="3.30.1370.100">
    <property type="entry name" value="MutL, C-terminal domain, regulatory subdomain"/>
    <property type="match status" value="1"/>
</dbReference>
<feature type="domain" description="MutL C-terminal dimerisation" evidence="7">
    <location>
        <begin position="426"/>
        <end position="567"/>
    </location>
</feature>
<dbReference type="HAMAP" id="MF_00149">
    <property type="entry name" value="DNA_mis_repair"/>
    <property type="match status" value="1"/>
</dbReference>
<evidence type="ECO:0000256" key="2">
    <source>
        <dbReference type="ARBA" id="ARBA00021975"/>
    </source>
</evidence>
<dbReference type="Gene3D" id="3.30.230.10">
    <property type="match status" value="1"/>
</dbReference>
<feature type="compositionally biased region" description="Low complexity" evidence="6">
    <location>
        <begin position="353"/>
        <end position="363"/>
    </location>
</feature>
<evidence type="ECO:0000313" key="10">
    <source>
        <dbReference type="Proteomes" id="UP000185812"/>
    </source>
</evidence>
<evidence type="ECO:0000256" key="4">
    <source>
        <dbReference type="ARBA" id="ARBA00023204"/>
    </source>
</evidence>
<dbReference type="InterPro" id="IPR037198">
    <property type="entry name" value="MutL_C_sf"/>
</dbReference>
<dbReference type="SUPFAM" id="SSF118116">
    <property type="entry name" value="DNA mismatch repair protein MutL"/>
    <property type="match status" value="1"/>
</dbReference>
<dbReference type="InterPro" id="IPR013507">
    <property type="entry name" value="DNA_mismatch_S5_2-like"/>
</dbReference>
<dbReference type="SMART" id="SM00853">
    <property type="entry name" value="MutL_C"/>
    <property type="match status" value="1"/>
</dbReference>
<dbReference type="InterPro" id="IPR020568">
    <property type="entry name" value="Ribosomal_Su5_D2-typ_SF"/>
</dbReference>
<dbReference type="RefSeq" id="WP_072716164.1">
    <property type="nucleotide sequence ID" value="NZ_FRAU01000009.1"/>
</dbReference>
<dbReference type="CDD" id="cd16926">
    <property type="entry name" value="HATPase_MutL-MLH-PMS-like"/>
    <property type="match status" value="1"/>
</dbReference>
<evidence type="ECO:0000313" key="9">
    <source>
        <dbReference type="EMBL" id="SHK94748.1"/>
    </source>
</evidence>
<evidence type="ECO:0000256" key="5">
    <source>
        <dbReference type="HAMAP-Rule" id="MF_00149"/>
    </source>
</evidence>
<dbReference type="AlphaFoldDB" id="A0A1M6WM10"/>
<dbReference type="InterPro" id="IPR014762">
    <property type="entry name" value="DNA_mismatch_repair_CS"/>
</dbReference>
<dbReference type="OrthoDB" id="9763467at2"/>
<dbReference type="Pfam" id="PF08676">
    <property type="entry name" value="MutL_C"/>
    <property type="match status" value="1"/>
</dbReference>
<comment type="function">
    <text evidence="5">This protein is involved in the repair of mismatches in DNA. It is required for dam-dependent methyl-directed DNA mismatch repair. May act as a 'molecular matchmaker', a protein that promotes the formation of a stable complex between two or more DNA-binding proteins in an ATP-dependent manner without itself being part of a final effector complex.</text>
</comment>
<comment type="similarity">
    <text evidence="1 5">Belongs to the DNA mismatch repair MutL/HexB family.</text>
</comment>
<keyword evidence="4 5" id="KW-0234">DNA repair</keyword>
<dbReference type="InterPro" id="IPR042120">
    <property type="entry name" value="MutL_C_dimsub"/>
</dbReference>
<dbReference type="GO" id="GO:0030983">
    <property type="term" value="F:mismatched DNA binding"/>
    <property type="evidence" value="ECO:0007669"/>
    <property type="project" value="InterPro"/>
</dbReference>
<dbReference type="Gene3D" id="3.30.565.10">
    <property type="entry name" value="Histidine kinase-like ATPase, C-terminal domain"/>
    <property type="match status" value="1"/>
</dbReference>
<dbReference type="InterPro" id="IPR036890">
    <property type="entry name" value="HATPase_C_sf"/>
</dbReference>
<dbReference type="Proteomes" id="UP000185812">
    <property type="component" value="Unassembled WGS sequence"/>
</dbReference>
<dbReference type="SMART" id="SM01340">
    <property type="entry name" value="DNA_mis_repair"/>
    <property type="match status" value="1"/>
</dbReference>
<keyword evidence="3 5" id="KW-0227">DNA damage</keyword>
<feature type="region of interest" description="Disordered" evidence="6">
    <location>
        <begin position="353"/>
        <end position="378"/>
    </location>
</feature>
<evidence type="ECO:0000259" key="7">
    <source>
        <dbReference type="SMART" id="SM00853"/>
    </source>
</evidence>
<dbReference type="EMBL" id="FRAU01000009">
    <property type="protein sequence ID" value="SHK94748.1"/>
    <property type="molecule type" value="Genomic_DNA"/>
</dbReference>
<evidence type="ECO:0000259" key="8">
    <source>
        <dbReference type="SMART" id="SM01340"/>
    </source>
</evidence>
<protein>
    <recommendedName>
        <fullName evidence="2 5">DNA mismatch repair protein MutL</fullName>
    </recommendedName>
</protein>
<dbReference type="GO" id="GO:0016887">
    <property type="term" value="F:ATP hydrolysis activity"/>
    <property type="evidence" value="ECO:0007669"/>
    <property type="project" value="InterPro"/>
</dbReference>
<dbReference type="InterPro" id="IPR038973">
    <property type="entry name" value="MutL/Mlh/Pms-like"/>
</dbReference>
<dbReference type="SUPFAM" id="SSF55874">
    <property type="entry name" value="ATPase domain of HSP90 chaperone/DNA topoisomerase II/histidine kinase"/>
    <property type="match status" value="1"/>
</dbReference>
<keyword evidence="10" id="KW-1185">Reference proteome</keyword>
<dbReference type="InterPro" id="IPR020667">
    <property type="entry name" value="DNA_mismatch_repair_MutL"/>
</dbReference>
<evidence type="ECO:0000256" key="3">
    <source>
        <dbReference type="ARBA" id="ARBA00022763"/>
    </source>
</evidence>
<dbReference type="InterPro" id="IPR014721">
    <property type="entry name" value="Ribsml_uS5_D2-typ_fold_subgr"/>
</dbReference>
<evidence type="ECO:0000256" key="1">
    <source>
        <dbReference type="ARBA" id="ARBA00006082"/>
    </source>
</evidence>
<dbReference type="InterPro" id="IPR042121">
    <property type="entry name" value="MutL_C_regsub"/>
</dbReference>
<dbReference type="SUPFAM" id="SSF54211">
    <property type="entry name" value="Ribosomal protein S5 domain 2-like"/>
    <property type="match status" value="1"/>
</dbReference>
<dbReference type="CDD" id="cd00782">
    <property type="entry name" value="MutL_Trans"/>
    <property type="match status" value="1"/>
</dbReference>
<dbReference type="NCBIfam" id="TIGR00585">
    <property type="entry name" value="mutl"/>
    <property type="match status" value="1"/>
</dbReference>
<feature type="compositionally biased region" description="Basic and acidic residues" evidence="6">
    <location>
        <begin position="364"/>
        <end position="373"/>
    </location>
</feature>
<dbReference type="GO" id="GO:0032300">
    <property type="term" value="C:mismatch repair complex"/>
    <property type="evidence" value="ECO:0007669"/>
    <property type="project" value="InterPro"/>
</dbReference>
<dbReference type="GO" id="GO:0005524">
    <property type="term" value="F:ATP binding"/>
    <property type="evidence" value="ECO:0007669"/>
    <property type="project" value="InterPro"/>
</dbReference>
<evidence type="ECO:0000256" key="6">
    <source>
        <dbReference type="SAM" id="MobiDB-lite"/>
    </source>
</evidence>
<gene>
    <name evidence="5" type="primary">mutL</name>
    <name evidence="9" type="ORF">SAMN04488087_2350</name>
</gene>
<dbReference type="GO" id="GO:0140664">
    <property type="term" value="F:ATP-dependent DNA damage sensor activity"/>
    <property type="evidence" value="ECO:0007669"/>
    <property type="project" value="InterPro"/>
</dbReference>
<feature type="region of interest" description="Disordered" evidence="6">
    <location>
        <begin position="398"/>
        <end position="421"/>
    </location>
</feature>
<proteinExistence type="inferred from homology"/>
<dbReference type="STRING" id="633813.SAMN04488087_2350"/>
<name>A0A1M6WM10_9BACT</name>